<keyword evidence="3" id="KW-1185">Reference proteome</keyword>
<evidence type="ECO:0000313" key="2">
    <source>
        <dbReference type="EMBL" id="GLS20066.1"/>
    </source>
</evidence>
<reference evidence="3" key="1">
    <citation type="journal article" date="2019" name="Int. J. Syst. Evol. Microbiol.">
        <title>The Global Catalogue of Microorganisms (GCM) 10K type strain sequencing project: providing services to taxonomists for standard genome sequencing and annotation.</title>
        <authorList>
            <consortium name="The Broad Institute Genomics Platform"/>
            <consortium name="The Broad Institute Genome Sequencing Center for Infectious Disease"/>
            <person name="Wu L."/>
            <person name="Ma J."/>
        </authorList>
    </citation>
    <scope>NUCLEOTIDE SEQUENCE [LARGE SCALE GENOMIC DNA]</scope>
    <source>
        <strain evidence="3">NBRC 101365</strain>
    </source>
</reference>
<dbReference type="Pfam" id="PF06059">
    <property type="entry name" value="DUF930"/>
    <property type="match status" value="1"/>
</dbReference>
<sequence>MWCLLAAIAMHVLAAVLILPLSLVSPLKEEQVITVELVPEPKPPEKPKTQPPPPATPPQPEKPPEASAPVEPPANASSAPQGQTAVLKPVLQFGDKDRGPRKSLAGQNTEGGAAAPLGLPDPARQGLPKVLSVTTDAADEVLQGASAKAAKTGDGAQTEPDATLHSVKTLLSPDAINDVSSMMAMGSKSRGARFSQLCITELHVQLLYGSPAYDPDLLPPLEPVEGTVLEVTGSAFRANSQWYDVSVRCEVDTQATKVVNFAFRVGKPIPRSEWASRRLPPQ</sequence>
<organism evidence="2 3">
    <name type="scientific">Labrys miyagiensis</name>
    <dbReference type="NCBI Taxonomy" id="346912"/>
    <lineage>
        <taxon>Bacteria</taxon>
        <taxon>Pseudomonadati</taxon>
        <taxon>Pseudomonadota</taxon>
        <taxon>Alphaproteobacteria</taxon>
        <taxon>Hyphomicrobiales</taxon>
        <taxon>Xanthobacteraceae</taxon>
        <taxon>Labrys</taxon>
    </lineage>
</organism>
<protein>
    <recommendedName>
        <fullName evidence="4">DUF930 domain-containing protein</fullName>
    </recommendedName>
</protein>
<dbReference type="Proteomes" id="UP001156882">
    <property type="component" value="Unassembled WGS sequence"/>
</dbReference>
<evidence type="ECO:0000256" key="1">
    <source>
        <dbReference type="SAM" id="MobiDB-lite"/>
    </source>
</evidence>
<gene>
    <name evidence="2" type="ORF">GCM10007874_30830</name>
</gene>
<feature type="compositionally biased region" description="Low complexity" evidence="1">
    <location>
        <begin position="111"/>
        <end position="123"/>
    </location>
</feature>
<feature type="region of interest" description="Disordered" evidence="1">
    <location>
        <begin position="38"/>
        <end position="126"/>
    </location>
</feature>
<feature type="compositionally biased region" description="Pro residues" evidence="1">
    <location>
        <begin position="49"/>
        <end position="61"/>
    </location>
</feature>
<feature type="compositionally biased region" description="Low complexity" evidence="1">
    <location>
        <begin position="65"/>
        <end position="80"/>
    </location>
</feature>
<dbReference type="InterPro" id="IPR009273">
    <property type="entry name" value="DUF930"/>
</dbReference>
<accession>A0ABQ6CI87</accession>
<dbReference type="EMBL" id="BSPC01000026">
    <property type="protein sequence ID" value="GLS20066.1"/>
    <property type="molecule type" value="Genomic_DNA"/>
</dbReference>
<comment type="caution">
    <text evidence="2">The sequence shown here is derived from an EMBL/GenBank/DDBJ whole genome shotgun (WGS) entry which is preliminary data.</text>
</comment>
<evidence type="ECO:0000313" key="3">
    <source>
        <dbReference type="Proteomes" id="UP001156882"/>
    </source>
</evidence>
<evidence type="ECO:0008006" key="4">
    <source>
        <dbReference type="Google" id="ProtNLM"/>
    </source>
</evidence>
<name>A0ABQ6CI87_9HYPH</name>
<proteinExistence type="predicted"/>